<dbReference type="EMBL" id="SLWN01000009">
    <property type="protein sequence ID" value="TCO23379.1"/>
    <property type="molecule type" value="Genomic_DNA"/>
</dbReference>
<dbReference type="RefSeq" id="WP_132211974.1">
    <property type="nucleotide sequence ID" value="NZ_SLWN01000009.1"/>
</dbReference>
<evidence type="ECO:0000313" key="2">
    <source>
        <dbReference type="EMBL" id="TCO23379.1"/>
    </source>
</evidence>
<accession>A0A4R2H8T7</accession>
<dbReference type="AlphaFoldDB" id="A0A4R2H8T7"/>
<dbReference type="OrthoDB" id="3829126at2"/>
<name>A0A4R2H8T7_9ACTN</name>
<evidence type="ECO:0000313" key="3">
    <source>
        <dbReference type="Proteomes" id="UP000294508"/>
    </source>
</evidence>
<keyword evidence="3" id="KW-1185">Reference proteome</keyword>
<feature type="transmembrane region" description="Helical" evidence="1">
    <location>
        <begin position="17"/>
        <end position="36"/>
    </location>
</feature>
<gene>
    <name evidence="2" type="ORF">EV652_109205</name>
</gene>
<organism evidence="2 3">
    <name type="scientific">Kribbella steppae</name>
    <dbReference type="NCBI Taxonomy" id="2512223"/>
    <lineage>
        <taxon>Bacteria</taxon>
        <taxon>Bacillati</taxon>
        <taxon>Actinomycetota</taxon>
        <taxon>Actinomycetes</taxon>
        <taxon>Propionibacteriales</taxon>
        <taxon>Kribbellaceae</taxon>
        <taxon>Kribbella</taxon>
    </lineage>
</organism>
<feature type="transmembrane region" description="Helical" evidence="1">
    <location>
        <begin position="42"/>
        <end position="62"/>
    </location>
</feature>
<sequence>MTPLVFRPRFASAGGQFWVLAGAYLLVGAILCASLATWAISLIAAVVLYVGVVLVLASMLVLTFRHTWFAIDAETVTCKGSPWGRPRVLYLSQVVRVLSIGRIKNSLPIGVLVILSANGARLGASRWLWDQDTLEQVAAAVSADRVPIERRPVVGQIEMVRELGVDPEFKRNPAHVLVLLAAAGAGVLIAWPIVRALLL</sequence>
<keyword evidence="1" id="KW-1133">Transmembrane helix</keyword>
<feature type="transmembrane region" description="Helical" evidence="1">
    <location>
        <begin position="176"/>
        <end position="194"/>
    </location>
</feature>
<protein>
    <submittedName>
        <fullName evidence="2">Uncharacterized protein</fullName>
    </submittedName>
</protein>
<comment type="caution">
    <text evidence="2">The sequence shown here is derived from an EMBL/GenBank/DDBJ whole genome shotgun (WGS) entry which is preliminary data.</text>
</comment>
<reference evidence="2 3" key="1">
    <citation type="journal article" date="2015" name="Stand. Genomic Sci.">
        <title>Genomic Encyclopedia of Bacterial and Archaeal Type Strains, Phase III: the genomes of soil and plant-associated and newly described type strains.</title>
        <authorList>
            <person name="Whitman W.B."/>
            <person name="Woyke T."/>
            <person name="Klenk H.P."/>
            <person name="Zhou Y."/>
            <person name="Lilburn T.G."/>
            <person name="Beck B.J."/>
            <person name="De Vos P."/>
            <person name="Vandamme P."/>
            <person name="Eisen J.A."/>
            <person name="Garrity G."/>
            <person name="Hugenholtz P."/>
            <person name="Kyrpides N.C."/>
        </authorList>
    </citation>
    <scope>NUCLEOTIDE SEQUENCE [LARGE SCALE GENOMIC DNA]</scope>
    <source>
        <strain evidence="2 3">VKM Ac-2572</strain>
    </source>
</reference>
<keyword evidence="1" id="KW-0812">Transmembrane</keyword>
<evidence type="ECO:0000256" key="1">
    <source>
        <dbReference type="SAM" id="Phobius"/>
    </source>
</evidence>
<keyword evidence="1" id="KW-0472">Membrane</keyword>
<proteinExistence type="predicted"/>
<dbReference type="Proteomes" id="UP000294508">
    <property type="component" value="Unassembled WGS sequence"/>
</dbReference>